<dbReference type="EMBL" id="CAJVPZ010041717">
    <property type="protein sequence ID" value="CAG8762296.1"/>
    <property type="molecule type" value="Genomic_DNA"/>
</dbReference>
<sequence>GYKEFDIESTDSAERTDSKKLDINCINGPRVATTTGVSTFVGLTTAAGSILAESAAQAV</sequence>
<comment type="caution">
    <text evidence="1">The sequence shown here is derived from an EMBL/GenBank/DDBJ whole genome shotgun (WGS) entry which is preliminary data.</text>
</comment>
<feature type="non-terminal residue" evidence="1">
    <location>
        <position position="1"/>
    </location>
</feature>
<dbReference type="AlphaFoldDB" id="A0A9N9J6X6"/>
<reference evidence="1" key="1">
    <citation type="submission" date="2021-06" db="EMBL/GenBank/DDBJ databases">
        <authorList>
            <person name="Kallberg Y."/>
            <person name="Tangrot J."/>
            <person name="Rosling A."/>
        </authorList>
    </citation>
    <scope>NUCLEOTIDE SEQUENCE</scope>
    <source>
        <strain evidence="1">IN212</strain>
    </source>
</reference>
<accession>A0A9N9J6X6</accession>
<evidence type="ECO:0000313" key="2">
    <source>
        <dbReference type="Proteomes" id="UP000789396"/>
    </source>
</evidence>
<name>A0A9N9J6X6_9GLOM</name>
<gene>
    <name evidence="1" type="ORF">RFULGI_LOCUS14400</name>
</gene>
<protein>
    <submittedName>
        <fullName evidence="1">7640_t:CDS:1</fullName>
    </submittedName>
</protein>
<keyword evidence="2" id="KW-1185">Reference proteome</keyword>
<feature type="non-terminal residue" evidence="1">
    <location>
        <position position="59"/>
    </location>
</feature>
<organism evidence="1 2">
    <name type="scientific">Racocetra fulgida</name>
    <dbReference type="NCBI Taxonomy" id="60492"/>
    <lineage>
        <taxon>Eukaryota</taxon>
        <taxon>Fungi</taxon>
        <taxon>Fungi incertae sedis</taxon>
        <taxon>Mucoromycota</taxon>
        <taxon>Glomeromycotina</taxon>
        <taxon>Glomeromycetes</taxon>
        <taxon>Diversisporales</taxon>
        <taxon>Gigasporaceae</taxon>
        <taxon>Racocetra</taxon>
    </lineage>
</organism>
<evidence type="ECO:0000313" key="1">
    <source>
        <dbReference type="EMBL" id="CAG8762296.1"/>
    </source>
</evidence>
<dbReference type="Proteomes" id="UP000789396">
    <property type="component" value="Unassembled WGS sequence"/>
</dbReference>
<proteinExistence type="predicted"/>